<evidence type="ECO:0000259" key="12">
    <source>
        <dbReference type="PROSITE" id="PS50157"/>
    </source>
</evidence>
<evidence type="ECO:0000313" key="13">
    <source>
        <dbReference type="EMBL" id="KAK7074630.1"/>
    </source>
</evidence>
<dbReference type="InterPro" id="IPR013087">
    <property type="entry name" value="Znf_C2H2_type"/>
</dbReference>
<keyword evidence="7" id="KW-0805">Transcription regulation</keyword>
<evidence type="ECO:0000256" key="4">
    <source>
        <dbReference type="ARBA" id="ARBA00022737"/>
    </source>
</evidence>
<organism evidence="13 14">
    <name type="scientific">Halocaridina rubra</name>
    <name type="common">Hawaiian red shrimp</name>
    <dbReference type="NCBI Taxonomy" id="373956"/>
    <lineage>
        <taxon>Eukaryota</taxon>
        <taxon>Metazoa</taxon>
        <taxon>Ecdysozoa</taxon>
        <taxon>Arthropoda</taxon>
        <taxon>Crustacea</taxon>
        <taxon>Multicrustacea</taxon>
        <taxon>Malacostraca</taxon>
        <taxon>Eumalacostraca</taxon>
        <taxon>Eucarida</taxon>
        <taxon>Decapoda</taxon>
        <taxon>Pleocyemata</taxon>
        <taxon>Caridea</taxon>
        <taxon>Atyoidea</taxon>
        <taxon>Atyidae</taxon>
        <taxon>Halocaridina</taxon>
    </lineage>
</organism>
<dbReference type="FunFam" id="3.30.160.60:FF:002402">
    <property type="entry name" value="Zinc finger protein 347"/>
    <property type="match status" value="2"/>
</dbReference>
<evidence type="ECO:0000313" key="14">
    <source>
        <dbReference type="Proteomes" id="UP001381693"/>
    </source>
</evidence>
<dbReference type="InterPro" id="IPR051967">
    <property type="entry name" value="Krueppel_C2H2-ZF"/>
</dbReference>
<dbReference type="GO" id="GO:0000978">
    <property type="term" value="F:RNA polymerase II cis-regulatory region sequence-specific DNA binding"/>
    <property type="evidence" value="ECO:0007669"/>
    <property type="project" value="TreeGrafter"/>
</dbReference>
<dbReference type="PANTHER" id="PTHR45925">
    <property type="entry name" value="ZINC FINGER PROTEIN"/>
    <property type="match status" value="1"/>
</dbReference>
<feature type="domain" description="C2H2-type" evidence="12">
    <location>
        <begin position="118"/>
        <end position="146"/>
    </location>
</feature>
<evidence type="ECO:0000256" key="10">
    <source>
        <dbReference type="ARBA" id="ARBA00023242"/>
    </source>
</evidence>
<keyword evidence="5 11" id="KW-0863">Zinc-finger</keyword>
<feature type="domain" description="C2H2-type" evidence="12">
    <location>
        <begin position="15"/>
        <end position="42"/>
    </location>
</feature>
<dbReference type="GO" id="GO:0008270">
    <property type="term" value="F:zinc ion binding"/>
    <property type="evidence" value="ECO:0007669"/>
    <property type="project" value="UniProtKB-KW"/>
</dbReference>
<dbReference type="SUPFAM" id="SSF57667">
    <property type="entry name" value="beta-beta-alpha zinc fingers"/>
    <property type="match status" value="2"/>
</dbReference>
<accession>A0AAN8X9H2</accession>
<evidence type="ECO:0000256" key="11">
    <source>
        <dbReference type="PROSITE-ProRule" id="PRU00042"/>
    </source>
</evidence>
<dbReference type="EMBL" id="JAXCGZ010011512">
    <property type="protein sequence ID" value="KAK7074630.1"/>
    <property type="molecule type" value="Genomic_DNA"/>
</dbReference>
<protein>
    <recommendedName>
        <fullName evidence="12">C2H2-type domain-containing protein</fullName>
    </recommendedName>
</protein>
<dbReference type="Pfam" id="PF00096">
    <property type="entry name" value="zf-C2H2"/>
    <property type="match status" value="1"/>
</dbReference>
<dbReference type="GO" id="GO:0005634">
    <property type="term" value="C:nucleus"/>
    <property type="evidence" value="ECO:0007669"/>
    <property type="project" value="UniProtKB-SubCell"/>
</dbReference>
<keyword evidence="3" id="KW-0479">Metal-binding</keyword>
<dbReference type="InterPro" id="IPR036236">
    <property type="entry name" value="Znf_C2H2_sf"/>
</dbReference>
<dbReference type="SMART" id="SM00355">
    <property type="entry name" value="ZnF_C2H2"/>
    <property type="match status" value="4"/>
</dbReference>
<comment type="similarity">
    <text evidence="2">Belongs to the krueppel C2H2-type zinc-finger protein family.</text>
</comment>
<evidence type="ECO:0000256" key="8">
    <source>
        <dbReference type="ARBA" id="ARBA00023125"/>
    </source>
</evidence>
<evidence type="ECO:0000256" key="6">
    <source>
        <dbReference type="ARBA" id="ARBA00022833"/>
    </source>
</evidence>
<dbReference type="FunFam" id="3.30.160.60:FF:000075">
    <property type="entry name" value="Putative zinc finger protein 536"/>
    <property type="match status" value="1"/>
</dbReference>
<dbReference type="PROSITE" id="PS00028">
    <property type="entry name" value="ZINC_FINGER_C2H2_1"/>
    <property type="match status" value="1"/>
</dbReference>
<dbReference type="Pfam" id="PF13465">
    <property type="entry name" value="zf-H2C2_2"/>
    <property type="match status" value="1"/>
</dbReference>
<comment type="subcellular location">
    <subcellularLocation>
        <location evidence="1">Nucleus</location>
    </subcellularLocation>
</comment>
<comment type="caution">
    <text evidence="13">The sequence shown here is derived from an EMBL/GenBank/DDBJ whole genome shotgun (WGS) entry which is preliminary data.</text>
</comment>
<dbReference type="PROSITE" id="PS50157">
    <property type="entry name" value="ZINC_FINGER_C2H2_2"/>
    <property type="match status" value="2"/>
</dbReference>
<dbReference type="Gene3D" id="3.30.160.60">
    <property type="entry name" value="Classic Zinc Finger"/>
    <property type="match status" value="4"/>
</dbReference>
<reference evidence="13 14" key="1">
    <citation type="submission" date="2023-11" db="EMBL/GenBank/DDBJ databases">
        <title>Halocaridina rubra genome assembly.</title>
        <authorList>
            <person name="Smith C."/>
        </authorList>
    </citation>
    <scope>NUCLEOTIDE SEQUENCE [LARGE SCALE GENOMIC DNA]</scope>
    <source>
        <strain evidence="13">EP-1</strain>
        <tissue evidence="13">Whole</tissue>
    </source>
</reference>
<evidence type="ECO:0000256" key="2">
    <source>
        <dbReference type="ARBA" id="ARBA00006991"/>
    </source>
</evidence>
<evidence type="ECO:0000256" key="9">
    <source>
        <dbReference type="ARBA" id="ARBA00023163"/>
    </source>
</evidence>
<keyword evidence="8" id="KW-0238">DNA-binding</keyword>
<dbReference type="Proteomes" id="UP001381693">
    <property type="component" value="Unassembled WGS sequence"/>
</dbReference>
<name>A0AAN8X9H2_HALRR</name>
<proteinExistence type="inferred from homology"/>
<dbReference type="AlphaFoldDB" id="A0AAN8X9H2"/>
<keyword evidence="9" id="KW-0804">Transcription</keyword>
<sequence>MKLNARGRNLKQQEFVCPFCKGCFTSNAHLKRHMRVHTGEKPYKCPHCDYATAQSSNVKIHVFCKHSHMYNCVKSVGNRASDGNNGGFYPPPQALDAGNEENFIIRSVESNYRKTQLFHCPYCFGKCFKKQDDLRRHIRTHTGEKPYKCPFCNYCASQNYNVRLHIARRHERLHPN</sequence>
<dbReference type="GO" id="GO:0000981">
    <property type="term" value="F:DNA-binding transcription factor activity, RNA polymerase II-specific"/>
    <property type="evidence" value="ECO:0007669"/>
    <property type="project" value="TreeGrafter"/>
</dbReference>
<evidence type="ECO:0000256" key="7">
    <source>
        <dbReference type="ARBA" id="ARBA00023015"/>
    </source>
</evidence>
<evidence type="ECO:0000256" key="3">
    <source>
        <dbReference type="ARBA" id="ARBA00022723"/>
    </source>
</evidence>
<gene>
    <name evidence="13" type="ORF">SK128_008418</name>
</gene>
<keyword evidence="10" id="KW-0539">Nucleus</keyword>
<evidence type="ECO:0000256" key="5">
    <source>
        <dbReference type="ARBA" id="ARBA00022771"/>
    </source>
</evidence>
<keyword evidence="4" id="KW-0677">Repeat</keyword>
<keyword evidence="14" id="KW-1185">Reference proteome</keyword>
<evidence type="ECO:0000256" key="1">
    <source>
        <dbReference type="ARBA" id="ARBA00004123"/>
    </source>
</evidence>
<keyword evidence="6" id="KW-0862">Zinc</keyword>